<dbReference type="EnsemblMetazoa" id="ACOM033729-RA">
    <property type="protein sequence ID" value="ACOM033729-PA.1"/>
    <property type="gene ID" value="ACOM033729"/>
</dbReference>
<dbReference type="AlphaFoldDB" id="A0A8W7PLD2"/>
<keyword evidence="1" id="KW-0812">Transmembrane</keyword>
<feature type="transmembrane region" description="Helical" evidence="1">
    <location>
        <begin position="132"/>
        <end position="152"/>
    </location>
</feature>
<evidence type="ECO:0000313" key="2">
    <source>
        <dbReference type="EnsemblMetazoa" id="ACOM033729-PA.1"/>
    </source>
</evidence>
<keyword evidence="1" id="KW-0472">Membrane</keyword>
<sequence>MRDAGWQGYGQHKRYANTCLHCIAQGEERMCDDTAEILECNEELAEKYLSLFMRVNENLDVEGVDKTQFKCFKFYILGEEQFHLKGCTYESLPICDKLTDNMGCSSCEGKDCNAQYYESYIDDDDGRAGTQVSSMGLIATCVLIIGLFRCAVVR</sequence>
<name>A0A8W7PLD2_ANOCL</name>
<dbReference type="Proteomes" id="UP000075882">
    <property type="component" value="Unassembled WGS sequence"/>
</dbReference>
<reference evidence="2" key="1">
    <citation type="submission" date="2022-08" db="UniProtKB">
        <authorList>
            <consortium name="EnsemblMetazoa"/>
        </authorList>
    </citation>
    <scope>IDENTIFICATION</scope>
</reference>
<keyword evidence="1" id="KW-1133">Transmembrane helix</keyword>
<accession>A0A8W7PLD2</accession>
<organism evidence="2">
    <name type="scientific">Anopheles coluzzii</name>
    <name type="common">African malaria mosquito</name>
    <dbReference type="NCBI Taxonomy" id="1518534"/>
    <lineage>
        <taxon>Eukaryota</taxon>
        <taxon>Metazoa</taxon>
        <taxon>Ecdysozoa</taxon>
        <taxon>Arthropoda</taxon>
        <taxon>Hexapoda</taxon>
        <taxon>Insecta</taxon>
        <taxon>Pterygota</taxon>
        <taxon>Neoptera</taxon>
        <taxon>Endopterygota</taxon>
        <taxon>Diptera</taxon>
        <taxon>Nematocera</taxon>
        <taxon>Culicoidea</taxon>
        <taxon>Culicidae</taxon>
        <taxon>Anophelinae</taxon>
        <taxon>Anopheles</taxon>
    </lineage>
</organism>
<proteinExistence type="predicted"/>
<evidence type="ECO:0008006" key="3">
    <source>
        <dbReference type="Google" id="ProtNLM"/>
    </source>
</evidence>
<protein>
    <recommendedName>
        <fullName evidence="3">DUF753 domain-containing protein</fullName>
    </recommendedName>
</protein>
<evidence type="ECO:0000256" key="1">
    <source>
        <dbReference type="SAM" id="Phobius"/>
    </source>
</evidence>